<gene>
    <name evidence="2" type="ORF">EVAR_30349_1</name>
</gene>
<reference evidence="2 3" key="1">
    <citation type="journal article" date="2019" name="Commun. Biol.">
        <title>The bagworm genome reveals a unique fibroin gene that provides high tensile strength.</title>
        <authorList>
            <person name="Kono N."/>
            <person name="Nakamura H."/>
            <person name="Ohtoshi R."/>
            <person name="Tomita M."/>
            <person name="Numata K."/>
            <person name="Arakawa K."/>
        </authorList>
    </citation>
    <scope>NUCLEOTIDE SEQUENCE [LARGE SCALE GENOMIC DNA]</scope>
</reference>
<dbReference type="Proteomes" id="UP000299102">
    <property type="component" value="Unassembled WGS sequence"/>
</dbReference>
<name>A0A4C2A5Y7_EUMVA</name>
<feature type="transmembrane region" description="Helical" evidence="1">
    <location>
        <begin position="61"/>
        <end position="81"/>
    </location>
</feature>
<protein>
    <submittedName>
        <fullName evidence="2">Uncharacterized protein</fullName>
    </submittedName>
</protein>
<proteinExistence type="predicted"/>
<evidence type="ECO:0000256" key="1">
    <source>
        <dbReference type="SAM" id="Phobius"/>
    </source>
</evidence>
<keyword evidence="3" id="KW-1185">Reference proteome</keyword>
<keyword evidence="1" id="KW-0812">Transmembrane</keyword>
<dbReference type="AlphaFoldDB" id="A0A4C2A5Y7"/>
<comment type="caution">
    <text evidence="2">The sequence shown here is derived from an EMBL/GenBank/DDBJ whole genome shotgun (WGS) entry which is preliminary data.</text>
</comment>
<sequence>MSNIPTMSYHYLRMLIQIDFPFNIRTGFASCDCLIKEVYFVLTGGAGGCTTGGRRRLQPGAAVALAACFATATAPPGYFLVKKEKFFV</sequence>
<accession>A0A4C2A5Y7</accession>
<keyword evidence="1" id="KW-0472">Membrane</keyword>
<keyword evidence="1" id="KW-1133">Transmembrane helix</keyword>
<dbReference type="EMBL" id="BGZK01002735">
    <property type="protein sequence ID" value="GBP96106.1"/>
    <property type="molecule type" value="Genomic_DNA"/>
</dbReference>
<evidence type="ECO:0000313" key="2">
    <source>
        <dbReference type="EMBL" id="GBP96106.1"/>
    </source>
</evidence>
<evidence type="ECO:0000313" key="3">
    <source>
        <dbReference type="Proteomes" id="UP000299102"/>
    </source>
</evidence>
<organism evidence="2 3">
    <name type="scientific">Eumeta variegata</name>
    <name type="common">Bagworm moth</name>
    <name type="synonym">Eumeta japonica</name>
    <dbReference type="NCBI Taxonomy" id="151549"/>
    <lineage>
        <taxon>Eukaryota</taxon>
        <taxon>Metazoa</taxon>
        <taxon>Ecdysozoa</taxon>
        <taxon>Arthropoda</taxon>
        <taxon>Hexapoda</taxon>
        <taxon>Insecta</taxon>
        <taxon>Pterygota</taxon>
        <taxon>Neoptera</taxon>
        <taxon>Endopterygota</taxon>
        <taxon>Lepidoptera</taxon>
        <taxon>Glossata</taxon>
        <taxon>Ditrysia</taxon>
        <taxon>Tineoidea</taxon>
        <taxon>Psychidae</taxon>
        <taxon>Oiketicinae</taxon>
        <taxon>Eumeta</taxon>
    </lineage>
</organism>